<name>A0A2G5UCB7_9PELO</name>
<evidence type="ECO:0000313" key="3">
    <source>
        <dbReference type="Proteomes" id="UP000230233"/>
    </source>
</evidence>
<dbReference type="EMBL" id="PDUG01000004">
    <property type="protein sequence ID" value="PIC37169.1"/>
    <property type="molecule type" value="Genomic_DNA"/>
</dbReference>
<organism evidence="2 3">
    <name type="scientific">Caenorhabditis nigoni</name>
    <dbReference type="NCBI Taxonomy" id="1611254"/>
    <lineage>
        <taxon>Eukaryota</taxon>
        <taxon>Metazoa</taxon>
        <taxon>Ecdysozoa</taxon>
        <taxon>Nematoda</taxon>
        <taxon>Chromadorea</taxon>
        <taxon>Rhabditida</taxon>
        <taxon>Rhabditina</taxon>
        <taxon>Rhabditomorpha</taxon>
        <taxon>Rhabditoidea</taxon>
        <taxon>Rhabditidae</taxon>
        <taxon>Peloderinae</taxon>
        <taxon>Caenorhabditis</taxon>
    </lineage>
</organism>
<dbReference type="Proteomes" id="UP000230233">
    <property type="component" value="Chromosome IV"/>
</dbReference>
<evidence type="ECO:0000259" key="1">
    <source>
        <dbReference type="Pfam" id="PF07735"/>
    </source>
</evidence>
<dbReference type="PANTHER" id="PTHR21503:SF8">
    <property type="entry name" value="F-BOX ASSOCIATED DOMAIN-CONTAINING PROTEIN-RELATED"/>
    <property type="match status" value="1"/>
</dbReference>
<sequence>MPFPILRSSFVVLSEIISLLEPNEIVTASFCSKNVKRLLKRHYQRRKPSEWRLNMIDCQSHGRVEIAKICGNNCQPVLLAKHTSDLKECKSIEINGYKKGFASKNAVIHFENRVMGLKTIVDYAANLFSLDVHGILIDRNGNWAIDWINNRQETLIDYSWVDRNGGGDKELNYVLRNARASDNCAIEGSVSENFRFNGNLGPMRRLYILKNGHWVTLNNLIDFDVMSIFVKGSRISVSDIYSFLRHWRAGGSSRLKFLKLEFENDTVFGNFEEEVKVVKRGISAGYRLQIGGERHFHFDNGYGICGNGGRKALIQFEIRHFVIIVLNGK</sequence>
<accession>A0A2G5UCB7</accession>
<feature type="domain" description="Sdz-33 F-box" evidence="1">
    <location>
        <begin position="205"/>
        <end position="260"/>
    </location>
</feature>
<dbReference type="AlphaFoldDB" id="A0A2G5UCB7"/>
<proteinExistence type="predicted"/>
<reference evidence="3" key="1">
    <citation type="submission" date="2017-10" db="EMBL/GenBank/DDBJ databases">
        <title>Rapid genome shrinkage in a self-fertile nematode reveals novel sperm competition proteins.</title>
        <authorList>
            <person name="Yin D."/>
            <person name="Schwarz E.M."/>
            <person name="Thomas C.G."/>
            <person name="Felde R.L."/>
            <person name="Korf I.F."/>
            <person name="Cutter A.D."/>
            <person name="Schartner C.M."/>
            <person name="Ralston E.J."/>
            <person name="Meyer B.J."/>
            <person name="Haag E.S."/>
        </authorList>
    </citation>
    <scope>NUCLEOTIDE SEQUENCE [LARGE SCALE GENOMIC DNA]</scope>
    <source>
        <strain evidence="3">JU1422</strain>
    </source>
</reference>
<evidence type="ECO:0000313" key="2">
    <source>
        <dbReference type="EMBL" id="PIC37169.1"/>
    </source>
</evidence>
<dbReference type="Pfam" id="PF07735">
    <property type="entry name" value="FBA_2"/>
    <property type="match status" value="1"/>
</dbReference>
<comment type="caution">
    <text evidence="2">The sequence shown here is derived from an EMBL/GenBank/DDBJ whole genome shotgun (WGS) entry which is preliminary data.</text>
</comment>
<keyword evidence="3" id="KW-1185">Reference proteome</keyword>
<protein>
    <recommendedName>
        <fullName evidence="1">Sdz-33 F-box domain-containing protein</fullName>
    </recommendedName>
</protein>
<dbReference type="InterPro" id="IPR012885">
    <property type="entry name" value="F-box_Sdz-33"/>
</dbReference>
<gene>
    <name evidence="2" type="primary">Cnig_chr_IV.g15891</name>
    <name evidence="2" type="ORF">B9Z55_015891</name>
</gene>
<dbReference type="PANTHER" id="PTHR21503">
    <property type="entry name" value="F-BOX-CONTAINING HYPOTHETICAL PROTEIN C.ELEGANS"/>
    <property type="match status" value="1"/>
</dbReference>